<evidence type="ECO:0000259" key="1">
    <source>
        <dbReference type="Pfam" id="PF24494"/>
    </source>
</evidence>
<feature type="domain" description="DUF7587" evidence="1">
    <location>
        <begin position="34"/>
        <end position="129"/>
    </location>
</feature>
<proteinExistence type="predicted"/>
<evidence type="ECO:0000313" key="3">
    <source>
        <dbReference type="Proteomes" id="UP001186944"/>
    </source>
</evidence>
<accession>A0AA88YFZ6</accession>
<name>A0AA88YFZ6_PINIB</name>
<keyword evidence="3" id="KW-1185">Reference proteome</keyword>
<comment type="caution">
    <text evidence="2">The sequence shown here is derived from an EMBL/GenBank/DDBJ whole genome shotgun (WGS) entry which is preliminary data.</text>
</comment>
<evidence type="ECO:0000313" key="2">
    <source>
        <dbReference type="EMBL" id="KAK3101051.1"/>
    </source>
</evidence>
<dbReference type="Proteomes" id="UP001186944">
    <property type="component" value="Unassembled WGS sequence"/>
</dbReference>
<protein>
    <recommendedName>
        <fullName evidence="1">DUF7587 domain-containing protein</fullName>
    </recommendedName>
</protein>
<sequence>MAFTYLYRLLRFDEDPEKGLTAKAPSANIRLVDHVAYGSRGRSSQYISTCSNYRSVMELASICRDGHIRIVKIDLRRLPSNVRVFDLTSNLNRKLNFEDRDGAAYCNANVHAERFSEVVIVGHIPSDCVELIYSGSRSSLPLF</sequence>
<dbReference type="Pfam" id="PF24494">
    <property type="entry name" value="DUF7587"/>
    <property type="match status" value="1"/>
</dbReference>
<reference evidence="2" key="1">
    <citation type="submission" date="2019-08" db="EMBL/GenBank/DDBJ databases">
        <title>The improved chromosome-level genome for the pearl oyster Pinctada fucata martensii using PacBio sequencing and Hi-C.</title>
        <authorList>
            <person name="Zheng Z."/>
        </authorList>
    </citation>
    <scope>NUCLEOTIDE SEQUENCE</scope>
    <source>
        <strain evidence="2">ZZ-2019</strain>
        <tissue evidence="2">Adductor muscle</tissue>
    </source>
</reference>
<dbReference type="InterPro" id="IPR056009">
    <property type="entry name" value="DUF7587"/>
</dbReference>
<gene>
    <name evidence="2" type="ORF">FSP39_000589</name>
</gene>
<dbReference type="AlphaFoldDB" id="A0AA88YFZ6"/>
<organism evidence="2 3">
    <name type="scientific">Pinctada imbricata</name>
    <name type="common">Atlantic pearl-oyster</name>
    <name type="synonym">Pinctada martensii</name>
    <dbReference type="NCBI Taxonomy" id="66713"/>
    <lineage>
        <taxon>Eukaryota</taxon>
        <taxon>Metazoa</taxon>
        <taxon>Spiralia</taxon>
        <taxon>Lophotrochozoa</taxon>
        <taxon>Mollusca</taxon>
        <taxon>Bivalvia</taxon>
        <taxon>Autobranchia</taxon>
        <taxon>Pteriomorphia</taxon>
        <taxon>Pterioida</taxon>
        <taxon>Pterioidea</taxon>
        <taxon>Pteriidae</taxon>
        <taxon>Pinctada</taxon>
    </lineage>
</organism>
<dbReference type="EMBL" id="VSWD01000005">
    <property type="protein sequence ID" value="KAK3101051.1"/>
    <property type="molecule type" value="Genomic_DNA"/>
</dbReference>